<proteinExistence type="predicted"/>
<accession>A0A9W4JVM9</accession>
<dbReference type="EMBL" id="CAJVPD010000282">
    <property type="protein sequence ID" value="CAG8422139.1"/>
    <property type="molecule type" value="Genomic_DNA"/>
</dbReference>
<evidence type="ECO:0000313" key="1">
    <source>
        <dbReference type="EMBL" id="CAG8422139.1"/>
    </source>
</evidence>
<protein>
    <submittedName>
        <fullName evidence="1">Uncharacterized protein</fullName>
    </submittedName>
</protein>
<dbReference type="Proteomes" id="UP001152592">
    <property type="component" value="Unassembled WGS sequence"/>
</dbReference>
<reference evidence="1" key="1">
    <citation type="submission" date="2021-07" db="EMBL/GenBank/DDBJ databases">
        <authorList>
            <person name="Branca A.L. A."/>
        </authorList>
    </citation>
    <scope>NUCLEOTIDE SEQUENCE</scope>
</reference>
<organism evidence="1 2">
    <name type="scientific">Penicillium salamii</name>
    <dbReference type="NCBI Taxonomy" id="1612424"/>
    <lineage>
        <taxon>Eukaryota</taxon>
        <taxon>Fungi</taxon>
        <taxon>Dikarya</taxon>
        <taxon>Ascomycota</taxon>
        <taxon>Pezizomycotina</taxon>
        <taxon>Eurotiomycetes</taxon>
        <taxon>Eurotiomycetidae</taxon>
        <taxon>Eurotiales</taxon>
        <taxon>Aspergillaceae</taxon>
        <taxon>Penicillium</taxon>
    </lineage>
</organism>
<comment type="caution">
    <text evidence="1">The sequence shown here is derived from an EMBL/GenBank/DDBJ whole genome shotgun (WGS) entry which is preliminary data.</text>
</comment>
<evidence type="ECO:0000313" key="2">
    <source>
        <dbReference type="Proteomes" id="UP001152592"/>
    </source>
</evidence>
<sequence length="61" mass="6950">MLRPKTDETDQNGYWSSSALYDIQSDREWLCIKNSATCIFPDIASRNSGTKIVSPLRVLRT</sequence>
<dbReference type="OrthoDB" id="413460at2759"/>
<dbReference type="AlphaFoldDB" id="A0A9W4JVM9"/>
<name>A0A9W4JVM9_9EURO</name>
<gene>
    <name evidence="1" type="ORF">PSALAMII_LOCUS9867</name>
</gene>